<evidence type="ECO:0000256" key="4">
    <source>
        <dbReference type="ARBA" id="ARBA00023163"/>
    </source>
</evidence>
<dbReference type="PROSITE" id="PS50937">
    <property type="entry name" value="HTH_MERR_2"/>
    <property type="match status" value="1"/>
</dbReference>
<dbReference type="AlphaFoldDB" id="A0A1I0I979"/>
<dbReference type="InterPro" id="IPR047057">
    <property type="entry name" value="MerR_fam"/>
</dbReference>
<dbReference type="Pfam" id="PF13411">
    <property type="entry name" value="MerR_1"/>
    <property type="match status" value="1"/>
</dbReference>
<keyword evidence="2" id="KW-0805">Transcription regulation</keyword>
<evidence type="ECO:0000259" key="5">
    <source>
        <dbReference type="PROSITE" id="PS50937"/>
    </source>
</evidence>
<evidence type="ECO:0000256" key="1">
    <source>
        <dbReference type="ARBA" id="ARBA00022491"/>
    </source>
</evidence>
<dbReference type="InterPro" id="IPR011256">
    <property type="entry name" value="Reg_factor_effector_dom_sf"/>
</dbReference>
<dbReference type="Gene3D" id="3.20.80.10">
    <property type="entry name" value="Regulatory factor, effector binding domain"/>
    <property type="match status" value="1"/>
</dbReference>
<gene>
    <name evidence="6" type="ORF">SAMN04487771_10739</name>
</gene>
<feature type="domain" description="HTH merR-type" evidence="5">
    <location>
        <begin position="1"/>
        <end position="71"/>
    </location>
</feature>
<dbReference type="InterPro" id="IPR009061">
    <property type="entry name" value="DNA-bd_dom_put_sf"/>
</dbReference>
<dbReference type="EMBL" id="FOIL01000073">
    <property type="protein sequence ID" value="SET93298.1"/>
    <property type="molecule type" value="Genomic_DNA"/>
</dbReference>
<dbReference type="SMART" id="SM00422">
    <property type="entry name" value="HTH_MERR"/>
    <property type="match status" value="1"/>
</dbReference>
<dbReference type="SUPFAM" id="SSF55136">
    <property type="entry name" value="Probable bacterial effector-binding domain"/>
    <property type="match status" value="1"/>
</dbReference>
<dbReference type="PANTHER" id="PTHR30204">
    <property type="entry name" value="REDOX-CYCLING DRUG-SENSING TRANSCRIPTIONAL ACTIVATOR SOXR"/>
    <property type="match status" value="1"/>
</dbReference>
<evidence type="ECO:0000313" key="7">
    <source>
        <dbReference type="Proteomes" id="UP000199820"/>
    </source>
</evidence>
<keyword evidence="4" id="KW-0804">Transcription</keyword>
<dbReference type="GO" id="GO:0003700">
    <property type="term" value="F:DNA-binding transcription factor activity"/>
    <property type="evidence" value="ECO:0007669"/>
    <property type="project" value="InterPro"/>
</dbReference>
<dbReference type="RefSeq" id="WP_074650565.1">
    <property type="nucleotide sequence ID" value="NZ_FOIL01000073.1"/>
</dbReference>
<keyword evidence="1" id="KW-0678">Repressor</keyword>
<reference evidence="6 7" key="1">
    <citation type="submission" date="2016-10" db="EMBL/GenBank/DDBJ databases">
        <authorList>
            <person name="de Groot N.N."/>
        </authorList>
    </citation>
    <scope>NUCLEOTIDE SEQUENCE [LARGE SCALE GENOMIC DNA]</scope>
    <source>
        <strain evidence="6 7">KH1P1</strain>
    </source>
</reference>
<dbReference type="Proteomes" id="UP000199820">
    <property type="component" value="Unassembled WGS sequence"/>
</dbReference>
<organism evidence="6 7">
    <name type="scientific">[Clostridium] aminophilum</name>
    <dbReference type="NCBI Taxonomy" id="1526"/>
    <lineage>
        <taxon>Bacteria</taxon>
        <taxon>Bacillati</taxon>
        <taxon>Bacillota</taxon>
        <taxon>Clostridia</taxon>
        <taxon>Lachnospirales</taxon>
        <taxon>Lachnospiraceae</taxon>
    </lineage>
</organism>
<accession>A0A1I0I979</accession>
<dbReference type="SMART" id="SM00871">
    <property type="entry name" value="AraC_E_bind"/>
    <property type="match status" value="1"/>
</dbReference>
<dbReference type="STRING" id="1526.SAMN02910262_01354"/>
<dbReference type="InterPro" id="IPR010499">
    <property type="entry name" value="AraC_E-bd"/>
</dbReference>
<dbReference type="InterPro" id="IPR000551">
    <property type="entry name" value="MerR-type_HTH_dom"/>
</dbReference>
<dbReference type="eggNOG" id="COG4978">
    <property type="taxonomic scope" value="Bacteria"/>
</dbReference>
<dbReference type="PANTHER" id="PTHR30204:SF69">
    <property type="entry name" value="MERR-FAMILY TRANSCRIPTIONAL REGULATOR"/>
    <property type="match status" value="1"/>
</dbReference>
<dbReference type="InterPro" id="IPR029442">
    <property type="entry name" value="GyrI-like"/>
</dbReference>
<dbReference type="SUPFAM" id="SSF46955">
    <property type="entry name" value="Putative DNA-binding domain"/>
    <property type="match status" value="1"/>
</dbReference>
<sequence>MIKIGEFSKLSHLTIKALRFYEREGLLKPASVDEWNNYRFYETSQLETAAKIKSYRQLGLSVEEIKAVFAGADVKGILQEKIISLKKEKNLIESRLSIINSIMEDKEMKYQVTEKVIPETIVYTAETVLKSYSDMMNWIPSVGQQCLELNPGMKCAEPPYEFCEYPDGEYKETDIRIRHNEAVNAFGKEDEHIKFKTLPEAKVLSIYHKGSYANIGEAYAFLMKYAEQNGYKTAGLSRECYIDGIRNKESEEDWLTEIQLPIG</sequence>
<keyword evidence="7" id="KW-1185">Reference proteome</keyword>
<evidence type="ECO:0000256" key="2">
    <source>
        <dbReference type="ARBA" id="ARBA00023015"/>
    </source>
</evidence>
<dbReference type="Pfam" id="PF06445">
    <property type="entry name" value="GyrI-like"/>
    <property type="match status" value="1"/>
</dbReference>
<dbReference type="Gene3D" id="1.10.1660.10">
    <property type="match status" value="1"/>
</dbReference>
<proteinExistence type="predicted"/>
<keyword evidence="3 6" id="KW-0238">DNA-binding</keyword>
<dbReference type="GO" id="GO:0003677">
    <property type="term" value="F:DNA binding"/>
    <property type="evidence" value="ECO:0007669"/>
    <property type="project" value="UniProtKB-KW"/>
</dbReference>
<evidence type="ECO:0000256" key="3">
    <source>
        <dbReference type="ARBA" id="ARBA00023125"/>
    </source>
</evidence>
<dbReference type="OrthoDB" id="9773308at2"/>
<protein>
    <submittedName>
        <fullName evidence="6">DNA-binding transcriptional regulator, MerR family</fullName>
    </submittedName>
</protein>
<name>A0A1I0I979_9FIRM</name>
<evidence type="ECO:0000313" key="6">
    <source>
        <dbReference type="EMBL" id="SET93298.1"/>
    </source>
</evidence>